<evidence type="ECO:0000256" key="3">
    <source>
        <dbReference type="ARBA" id="ARBA00022214"/>
    </source>
</evidence>
<dbReference type="RefSeq" id="WP_033139115.1">
    <property type="nucleotide sequence ID" value="NZ_BAABZQ010000001.1"/>
</dbReference>
<dbReference type="PRINTS" id="PR00117">
    <property type="entry name" value="BARNASE"/>
</dbReference>
<dbReference type="Proteomes" id="UP001600941">
    <property type="component" value="Unassembled WGS sequence"/>
</dbReference>
<dbReference type="PROSITE" id="PS51257">
    <property type="entry name" value="PROKAR_LIPOPROTEIN"/>
    <property type="match status" value="1"/>
</dbReference>
<organism evidence="8 9">
    <name type="scientific">Blautia parvula</name>
    <dbReference type="NCBI Taxonomy" id="2877527"/>
    <lineage>
        <taxon>Bacteria</taxon>
        <taxon>Bacillati</taxon>
        <taxon>Bacillota</taxon>
        <taxon>Clostridia</taxon>
        <taxon>Lachnospirales</taxon>
        <taxon>Lachnospiraceae</taxon>
        <taxon>Blautia</taxon>
    </lineage>
</organism>
<feature type="signal peptide" evidence="7">
    <location>
        <begin position="1"/>
        <end position="30"/>
    </location>
</feature>
<dbReference type="EMBL" id="BAABZQ010000001">
    <property type="protein sequence ID" value="GAA6502691.1"/>
    <property type="molecule type" value="Genomic_DNA"/>
</dbReference>
<comment type="subcellular location">
    <subcellularLocation>
        <location evidence="1">Secreted</location>
    </subcellularLocation>
</comment>
<name>A0ABQ0C1M3_9FIRM</name>
<evidence type="ECO:0000256" key="4">
    <source>
        <dbReference type="ARBA" id="ARBA00022525"/>
    </source>
</evidence>
<evidence type="ECO:0000256" key="5">
    <source>
        <dbReference type="ARBA" id="ARBA00022722"/>
    </source>
</evidence>
<gene>
    <name evidence="8" type="ORF">K340107D12_55070</name>
</gene>
<accession>A0ABQ0C1M3</accession>
<proteinExistence type="inferred from homology"/>
<comment type="similarity">
    <text evidence="2">Belongs to the ribonuclease N1/T1 family.</text>
</comment>
<dbReference type="InterPro" id="IPR000026">
    <property type="entry name" value="N1-like"/>
</dbReference>
<keyword evidence="5" id="KW-0540">Nuclease</keyword>
<evidence type="ECO:0000313" key="8">
    <source>
        <dbReference type="EMBL" id="GAA6502691.1"/>
    </source>
</evidence>
<reference evidence="8 9" key="1">
    <citation type="submission" date="2024-04" db="EMBL/GenBank/DDBJ databases">
        <title>Defined microbial consortia suppress multidrug-resistant proinflammatory Enterobacteriaceae via ecological control.</title>
        <authorList>
            <person name="Furuichi M."/>
            <person name="Kawaguchi T."/>
            <person name="Pust M."/>
            <person name="Yasuma K."/>
            <person name="Plichta D."/>
            <person name="Hasegawa N."/>
            <person name="Ohya T."/>
            <person name="Bhattarai S."/>
            <person name="Sasajima S."/>
            <person name="Aoto Y."/>
            <person name="Tuganbaev T."/>
            <person name="Yaginuma M."/>
            <person name="Ueda M."/>
            <person name="Okahashi N."/>
            <person name="Amafuji K."/>
            <person name="Kiridooshi Y."/>
            <person name="Sugita K."/>
            <person name="Strazar M."/>
            <person name="Skelly A."/>
            <person name="Suda W."/>
            <person name="Hattori M."/>
            <person name="Nakamoto N."/>
            <person name="Caballero S."/>
            <person name="Norman J."/>
            <person name="Olle B."/>
            <person name="Tanoue T."/>
            <person name="Arita M."/>
            <person name="Bucci V."/>
            <person name="Atarashi K."/>
            <person name="Xavier R."/>
            <person name="Honda K."/>
        </authorList>
    </citation>
    <scope>NUCLEOTIDE SEQUENCE [LARGE SCALE GENOMIC DNA]</scope>
    <source>
        <strain evidence="9">k34-0107-D12</strain>
    </source>
</reference>
<feature type="chain" id="PRO_5045943643" description="Ribonuclease" evidence="7">
    <location>
        <begin position="31"/>
        <end position="174"/>
    </location>
</feature>
<dbReference type="SUPFAM" id="SSF53933">
    <property type="entry name" value="Microbial ribonucleases"/>
    <property type="match status" value="1"/>
</dbReference>
<dbReference type="InterPro" id="IPR016191">
    <property type="entry name" value="Ribonuclease/ribotoxin"/>
</dbReference>
<evidence type="ECO:0000256" key="7">
    <source>
        <dbReference type="SAM" id="SignalP"/>
    </source>
</evidence>
<evidence type="ECO:0000256" key="2">
    <source>
        <dbReference type="ARBA" id="ARBA00009006"/>
    </source>
</evidence>
<evidence type="ECO:0000256" key="6">
    <source>
        <dbReference type="ARBA" id="ARBA00022801"/>
    </source>
</evidence>
<keyword evidence="9" id="KW-1185">Reference proteome</keyword>
<comment type="caution">
    <text evidence="8">The sequence shown here is derived from an EMBL/GenBank/DDBJ whole genome shotgun (WGS) entry which is preliminary data.</text>
</comment>
<evidence type="ECO:0000313" key="9">
    <source>
        <dbReference type="Proteomes" id="UP001600941"/>
    </source>
</evidence>
<keyword evidence="4" id="KW-0964">Secreted</keyword>
<dbReference type="InterPro" id="IPR001887">
    <property type="entry name" value="Barnase"/>
</dbReference>
<keyword evidence="7" id="KW-0732">Signal</keyword>
<protein>
    <recommendedName>
        <fullName evidence="3">Ribonuclease</fullName>
    </recommendedName>
</protein>
<dbReference type="Pfam" id="PF00545">
    <property type="entry name" value="Ribonuclease"/>
    <property type="match status" value="1"/>
</dbReference>
<sequence>MIQNWKHKFRYIGGILILLLCLLTGCTGTADGTAGRTEQDSARTVQQEEQDAEASALEESGTYTSKEDVAAYIHRFGHLPDNFITKKEAKNAGWVSSKGNLSEAAPGKSIGGDRFGNYEGILPEKEGRQYYECDIDSDGGYRGAKRIVYSDDGLVYYTEDHYETFELLYGEENP</sequence>
<dbReference type="Gene3D" id="3.10.450.30">
    <property type="entry name" value="Microbial ribonucleases"/>
    <property type="match status" value="1"/>
</dbReference>
<keyword evidence="6" id="KW-0378">Hydrolase</keyword>
<evidence type="ECO:0000256" key="1">
    <source>
        <dbReference type="ARBA" id="ARBA00004613"/>
    </source>
</evidence>